<evidence type="ECO:0000256" key="8">
    <source>
        <dbReference type="RuleBase" id="RU366046"/>
    </source>
</evidence>
<keyword evidence="8" id="KW-0119">Carbohydrate metabolism</keyword>
<dbReference type="PANTHER" id="PTHR43725">
    <property type="entry name" value="UDP-GLUCOSE 4-EPIMERASE"/>
    <property type="match status" value="1"/>
</dbReference>
<dbReference type="PANTHER" id="PTHR43725:SF47">
    <property type="entry name" value="UDP-GLUCOSE 4-EPIMERASE"/>
    <property type="match status" value="1"/>
</dbReference>
<dbReference type="GO" id="GO:0006012">
    <property type="term" value="P:galactose metabolic process"/>
    <property type="evidence" value="ECO:0007669"/>
    <property type="project" value="InterPro"/>
</dbReference>
<organism evidence="10 11">
    <name type="scientific">Candidatus Scatoplasma merdavium</name>
    <dbReference type="NCBI Taxonomy" id="2840932"/>
    <lineage>
        <taxon>Bacteria</taxon>
        <taxon>Bacillati</taxon>
        <taxon>Bacillota</taxon>
        <taxon>Bacilli</taxon>
        <taxon>Bacillales</taxon>
        <taxon>Candidatus Scatoplasma</taxon>
    </lineage>
</organism>
<dbReference type="Pfam" id="PF16363">
    <property type="entry name" value="GDP_Man_Dehyd"/>
    <property type="match status" value="1"/>
</dbReference>
<evidence type="ECO:0000313" key="11">
    <source>
        <dbReference type="Proteomes" id="UP000823629"/>
    </source>
</evidence>
<evidence type="ECO:0000256" key="1">
    <source>
        <dbReference type="ARBA" id="ARBA00000083"/>
    </source>
</evidence>
<feature type="domain" description="NAD(P)-binding" evidence="9">
    <location>
        <begin position="7"/>
        <end position="326"/>
    </location>
</feature>
<comment type="caution">
    <text evidence="10">The sequence shown here is derived from an EMBL/GenBank/DDBJ whole genome shotgun (WGS) entry which is preliminary data.</text>
</comment>
<dbReference type="Proteomes" id="UP000823629">
    <property type="component" value="Unassembled WGS sequence"/>
</dbReference>
<reference evidence="10" key="1">
    <citation type="submission" date="2020-10" db="EMBL/GenBank/DDBJ databases">
        <authorList>
            <person name="Gilroy R."/>
        </authorList>
    </citation>
    <scope>NUCLEOTIDE SEQUENCE</scope>
    <source>
        <strain evidence="10">1748</strain>
    </source>
</reference>
<dbReference type="EC" id="5.1.3.2" evidence="4 8"/>
<dbReference type="Gene3D" id="3.90.25.10">
    <property type="entry name" value="UDP-galactose 4-epimerase, domain 1"/>
    <property type="match status" value="1"/>
</dbReference>
<evidence type="ECO:0000256" key="2">
    <source>
        <dbReference type="ARBA" id="ARBA00001911"/>
    </source>
</evidence>
<dbReference type="Gene3D" id="3.40.50.720">
    <property type="entry name" value="NAD(P)-binding Rossmann-like Domain"/>
    <property type="match status" value="1"/>
</dbReference>
<dbReference type="NCBIfam" id="NF007956">
    <property type="entry name" value="PRK10675.1"/>
    <property type="match status" value="1"/>
</dbReference>
<reference evidence="10" key="2">
    <citation type="journal article" date="2021" name="PeerJ">
        <title>Extensive microbial diversity within the chicken gut microbiome revealed by metagenomics and culture.</title>
        <authorList>
            <person name="Gilroy R."/>
            <person name="Ravi A."/>
            <person name="Getino M."/>
            <person name="Pursley I."/>
            <person name="Horton D.L."/>
            <person name="Alikhan N.F."/>
            <person name="Baker D."/>
            <person name="Gharbi K."/>
            <person name="Hall N."/>
            <person name="Watson M."/>
            <person name="Adriaenssens E.M."/>
            <person name="Foster-Nyarko E."/>
            <person name="Jarju S."/>
            <person name="Secka A."/>
            <person name="Antonio M."/>
            <person name="Oren A."/>
            <person name="Chaudhuri R.R."/>
            <person name="La Ragione R."/>
            <person name="Hildebrand F."/>
            <person name="Pallen M.J."/>
        </authorList>
    </citation>
    <scope>NUCLEOTIDE SEQUENCE</scope>
    <source>
        <strain evidence="10">1748</strain>
    </source>
</reference>
<comment type="cofactor">
    <cofactor evidence="2 8">
        <name>NAD(+)</name>
        <dbReference type="ChEBI" id="CHEBI:57540"/>
    </cofactor>
</comment>
<dbReference type="AlphaFoldDB" id="A0A9D9D6E6"/>
<evidence type="ECO:0000259" key="9">
    <source>
        <dbReference type="Pfam" id="PF16363"/>
    </source>
</evidence>
<evidence type="ECO:0000256" key="6">
    <source>
        <dbReference type="ARBA" id="ARBA00023027"/>
    </source>
</evidence>
<comment type="catalytic activity">
    <reaction evidence="1 8">
        <text>UDP-alpha-D-glucose = UDP-alpha-D-galactose</text>
        <dbReference type="Rhea" id="RHEA:22168"/>
        <dbReference type="ChEBI" id="CHEBI:58885"/>
        <dbReference type="ChEBI" id="CHEBI:66914"/>
        <dbReference type="EC" id="5.1.3.2"/>
    </reaction>
</comment>
<evidence type="ECO:0000256" key="7">
    <source>
        <dbReference type="ARBA" id="ARBA00023235"/>
    </source>
</evidence>
<dbReference type="SUPFAM" id="SSF51735">
    <property type="entry name" value="NAD(P)-binding Rossmann-fold domains"/>
    <property type="match status" value="1"/>
</dbReference>
<dbReference type="InterPro" id="IPR016040">
    <property type="entry name" value="NAD(P)-bd_dom"/>
</dbReference>
<dbReference type="GO" id="GO:0005829">
    <property type="term" value="C:cytosol"/>
    <property type="evidence" value="ECO:0007669"/>
    <property type="project" value="TreeGrafter"/>
</dbReference>
<comment type="pathway">
    <text evidence="8">Carbohydrate metabolism; galactose metabolism.</text>
</comment>
<dbReference type="InterPro" id="IPR036291">
    <property type="entry name" value="NAD(P)-bd_dom_sf"/>
</dbReference>
<dbReference type="NCBIfam" id="TIGR01179">
    <property type="entry name" value="galE"/>
    <property type="match status" value="1"/>
</dbReference>
<accession>A0A9D9D6E6</accession>
<comment type="similarity">
    <text evidence="3 8">Belongs to the NAD(P)-dependent epimerase/dehydratase family.</text>
</comment>
<keyword evidence="7 8" id="KW-0413">Isomerase</keyword>
<dbReference type="CDD" id="cd05247">
    <property type="entry name" value="UDP_G4E_1_SDR_e"/>
    <property type="match status" value="1"/>
</dbReference>
<sequence length="339" mass="37471">MKIKKVLVTGGLGYIGSHTIVELVNKGYEPIIIDNLSNASIKVLDVLEQMLKIKIPFYQIDCTDSCEVNKVFDEHKIDAVIHFAALKAVGESIQKPAEYYYNNLVSTLTILKAVQAHGVKNFIFSSSATVYGNPIHVPCLESDPIVNATNPYGQTKIINERILTDYSNIHKDTNIALLRYANPIGAHSSGKLGENPNGIPNNLMPYVSQVAVGKRDKLTVFGNDYPTKDGTCIRDYIHVSDLALGHVLTLEKFETDPGLVIYNLGTGEGTSVLDLVNAYQKATGIKINYTFGPRRDGDIPTNYLDVTKAKNELGFKCKYSIEDCCKTAYEFQIKHPNGY</sequence>
<evidence type="ECO:0000313" key="10">
    <source>
        <dbReference type="EMBL" id="MBO8414170.1"/>
    </source>
</evidence>
<name>A0A9D9D6E6_9BACL</name>
<evidence type="ECO:0000256" key="3">
    <source>
        <dbReference type="ARBA" id="ARBA00007637"/>
    </source>
</evidence>
<dbReference type="InterPro" id="IPR005886">
    <property type="entry name" value="UDP_G4E"/>
</dbReference>
<dbReference type="PRINTS" id="PR01713">
    <property type="entry name" value="NUCEPIMERASE"/>
</dbReference>
<comment type="subunit">
    <text evidence="8">Homodimer.</text>
</comment>
<evidence type="ECO:0000256" key="4">
    <source>
        <dbReference type="ARBA" id="ARBA00013189"/>
    </source>
</evidence>
<keyword evidence="6 8" id="KW-0520">NAD</keyword>
<dbReference type="EMBL" id="JADING010000048">
    <property type="protein sequence ID" value="MBO8414170.1"/>
    <property type="molecule type" value="Genomic_DNA"/>
</dbReference>
<proteinExistence type="inferred from homology"/>
<protein>
    <recommendedName>
        <fullName evidence="5 8">UDP-glucose 4-epimerase</fullName>
        <ecNumber evidence="4 8">5.1.3.2</ecNumber>
    </recommendedName>
</protein>
<gene>
    <name evidence="10" type="primary">galE</name>
    <name evidence="10" type="ORF">IAC78_01635</name>
</gene>
<dbReference type="GO" id="GO:0003978">
    <property type="term" value="F:UDP-glucose 4-epimerase activity"/>
    <property type="evidence" value="ECO:0007669"/>
    <property type="project" value="UniProtKB-UniRule"/>
</dbReference>
<evidence type="ECO:0000256" key="5">
    <source>
        <dbReference type="ARBA" id="ARBA00018569"/>
    </source>
</evidence>